<proteinExistence type="predicted"/>
<gene>
    <name evidence="2" type="ORF">DFH08DRAFT_943182</name>
</gene>
<feature type="compositionally biased region" description="Polar residues" evidence="1">
    <location>
        <begin position="185"/>
        <end position="199"/>
    </location>
</feature>
<sequence length="562" mass="60492">MAPRTRIPSSRIPVPHFCAASATSTSTRPPPNTSLSSTPNCPSHNFGSDMRSLTSDDEQRREALAIRLTCSTPTFNQSTKFSSLSTSGRPTSPFRHRLQGIGTLPRYTGYKSTLEDDGAPSPRSGSRLLNRKGSRLRLDLRAPSEDDASSSTSSPSGSLSRKPSRFRLRLRPSKSSLLSSDESSNDICSRCSSPATTVDWSEKPLPLPPLFSPCASPIDEYYSDNDRTPVAEVPPPPLPRPSKFKIRRKPVPDYIPEVLPVVQIVDADSSSSSSLYSSELDEGSADDWSALQIVGPNVFIAYNDDSTSAITTAFTHVIRLSHAPPKSTGILRTPRSDGVTFDPETGVHTLYLAVPSPSVPSPMFSYLSPIDESHSHIQFASTRKVRSKPVVLVGDSHTPVPIAEEPLSPSPADEPPAPAREMVHALTHADLLATQEFLAASGRAVGLPELAYFLSDGLSPSEAPSPPLGLQLPHIDTVLSFLRPHPFAPAARRRVLVLTPREQLAREGLALMACYLAQVDGSSVRGALRKFEGSVGTVGRAWRGVLGGEGVVAEYLEDLLLA</sequence>
<dbReference type="AlphaFoldDB" id="A0AAD7EE94"/>
<evidence type="ECO:0000256" key="1">
    <source>
        <dbReference type="SAM" id="MobiDB-lite"/>
    </source>
</evidence>
<feature type="compositionally biased region" description="Low complexity" evidence="1">
    <location>
        <begin position="173"/>
        <end position="182"/>
    </location>
</feature>
<feature type="region of interest" description="Disordered" evidence="1">
    <location>
        <begin position="77"/>
        <end position="199"/>
    </location>
</feature>
<feature type="region of interest" description="Disordered" evidence="1">
    <location>
        <begin position="1"/>
        <end position="61"/>
    </location>
</feature>
<feature type="region of interest" description="Disordered" evidence="1">
    <location>
        <begin position="226"/>
        <end position="245"/>
    </location>
</feature>
<dbReference type="Proteomes" id="UP001218218">
    <property type="component" value="Unassembled WGS sequence"/>
</dbReference>
<accession>A0AAD7EE94</accession>
<evidence type="ECO:0000313" key="3">
    <source>
        <dbReference type="Proteomes" id="UP001218218"/>
    </source>
</evidence>
<comment type="caution">
    <text evidence="2">The sequence shown here is derived from an EMBL/GenBank/DDBJ whole genome shotgun (WGS) entry which is preliminary data.</text>
</comment>
<name>A0AAD7EE94_9AGAR</name>
<protein>
    <submittedName>
        <fullName evidence="2">Uncharacterized protein</fullName>
    </submittedName>
</protein>
<feature type="compositionally biased region" description="Low complexity" evidence="1">
    <location>
        <begin position="149"/>
        <end position="161"/>
    </location>
</feature>
<feature type="compositionally biased region" description="Polar residues" evidence="1">
    <location>
        <begin position="77"/>
        <end position="90"/>
    </location>
</feature>
<reference evidence="2" key="1">
    <citation type="submission" date="2023-03" db="EMBL/GenBank/DDBJ databases">
        <title>Massive genome expansion in bonnet fungi (Mycena s.s.) driven by repeated elements and novel gene families across ecological guilds.</title>
        <authorList>
            <consortium name="Lawrence Berkeley National Laboratory"/>
            <person name="Harder C.B."/>
            <person name="Miyauchi S."/>
            <person name="Viragh M."/>
            <person name="Kuo A."/>
            <person name="Thoen E."/>
            <person name="Andreopoulos B."/>
            <person name="Lu D."/>
            <person name="Skrede I."/>
            <person name="Drula E."/>
            <person name="Henrissat B."/>
            <person name="Morin E."/>
            <person name="Kohler A."/>
            <person name="Barry K."/>
            <person name="LaButti K."/>
            <person name="Morin E."/>
            <person name="Salamov A."/>
            <person name="Lipzen A."/>
            <person name="Mereny Z."/>
            <person name="Hegedus B."/>
            <person name="Baldrian P."/>
            <person name="Stursova M."/>
            <person name="Weitz H."/>
            <person name="Taylor A."/>
            <person name="Grigoriev I.V."/>
            <person name="Nagy L.G."/>
            <person name="Martin F."/>
            <person name="Kauserud H."/>
        </authorList>
    </citation>
    <scope>NUCLEOTIDE SEQUENCE</scope>
    <source>
        <strain evidence="2">CBHHK002</strain>
    </source>
</reference>
<feature type="compositionally biased region" description="Low complexity" evidence="1">
    <location>
        <begin position="18"/>
        <end position="43"/>
    </location>
</feature>
<organism evidence="2 3">
    <name type="scientific">Mycena albidolilacea</name>
    <dbReference type="NCBI Taxonomy" id="1033008"/>
    <lineage>
        <taxon>Eukaryota</taxon>
        <taxon>Fungi</taxon>
        <taxon>Dikarya</taxon>
        <taxon>Basidiomycota</taxon>
        <taxon>Agaricomycotina</taxon>
        <taxon>Agaricomycetes</taxon>
        <taxon>Agaricomycetidae</taxon>
        <taxon>Agaricales</taxon>
        <taxon>Marasmiineae</taxon>
        <taxon>Mycenaceae</taxon>
        <taxon>Mycena</taxon>
    </lineage>
</organism>
<keyword evidence="3" id="KW-1185">Reference proteome</keyword>
<dbReference type="EMBL" id="JARIHO010000066">
    <property type="protein sequence ID" value="KAJ7314598.1"/>
    <property type="molecule type" value="Genomic_DNA"/>
</dbReference>
<feature type="compositionally biased region" description="Basic residues" evidence="1">
    <location>
        <begin position="162"/>
        <end position="172"/>
    </location>
</feature>
<evidence type="ECO:0000313" key="2">
    <source>
        <dbReference type="EMBL" id="KAJ7314598.1"/>
    </source>
</evidence>